<reference evidence="8 9" key="1">
    <citation type="journal article" date="2015" name="Microbiome">
        <title>Genomic resolution of linkages in carbon, nitrogen, and sulfur cycling among widespread estuary sediment bacteria.</title>
        <authorList>
            <person name="Baker B.J."/>
            <person name="Lazar C.S."/>
            <person name="Teske A.P."/>
            <person name="Dick G.J."/>
        </authorList>
    </citation>
    <scope>NUCLEOTIDE SEQUENCE [LARGE SCALE GENOMIC DNA]</scope>
    <source>
        <strain evidence="8">DG_26</strain>
    </source>
</reference>
<dbReference type="InterPro" id="IPR046342">
    <property type="entry name" value="CBS_dom_sf"/>
</dbReference>
<evidence type="ECO:0000256" key="1">
    <source>
        <dbReference type="ARBA" id="ARBA00004651"/>
    </source>
</evidence>
<evidence type="ECO:0000313" key="8">
    <source>
        <dbReference type="EMBL" id="KPJ50554.1"/>
    </source>
</evidence>
<gene>
    <name evidence="8" type="ORF">AMJ40_02535</name>
</gene>
<dbReference type="Gene3D" id="3.30.465.10">
    <property type="match status" value="1"/>
</dbReference>
<dbReference type="PANTHER" id="PTHR22777:SF32">
    <property type="entry name" value="UPF0053 INNER MEMBRANE PROTEIN YFJD"/>
    <property type="match status" value="1"/>
</dbReference>
<evidence type="ECO:0000313" key="9">
    <source>
        <dbReference type="Proteomes" id="UP000051124"/>
    </source>
</evidence>
<evidence type="ECO:0000256" key="6">
    <source>
        <dbReference type="PROSITE-ProRule" id="PRU00703"/>
    </source>
</evidence>
<accession>A0A0S7WK55</accession>
<dbReference type="GO" id="GO:0005886">
    <property type="term" value="C:plasma membrane"/>
    <property type="evidence" value="ECO:0007669"/>
    <property type="project" value="UniProtKB-SubCell"/>
</dbReference>
<comment type="caution">
    <text evidence="8">The sequence shown here is derived from an EMBL/GenBank/DDBJ whole genome shotgun (WGS) entry which is preliminary data.</text>
</comment>
<sequence length="271" mass="30905">MGIPGRLASLVNRIFRHRRRVDSEEELKEIISSAEEEGTITEDEELMISRIMKIGDMAVDRVMVPRVDMACVDASTRIEDVIKLSVESGYWRIPVYHKSPDEIIGVIHTRELLRLWGSSEDLRAVEFARLPHFIPHSKKVLNTIRDFQKRTVSIAMVIDEYGGIAGLVTMEDLIEEIVGEIEDEIDRKEKPYRRLEDGSLLVNARMELADFNQVCGTHLSAQHVHTIGGFVFTKLGRVPRKGEIVRLEGVEIQIAEATRQKVQKLRVREAP</sequence>
<dbReference type="SMART" id="SM01091">
    <property type="entry name" value="CorC_HlyC"/>
    <property type="match status" value="1"/>
</dbReference>
<evidence type="ECO:0000259" key="7">
    <source>
        <dbReference type="PROSITE" id="PS51371"/>
    </source>
</evidence>
<dbReference type="InterPro" id="IPR044751">
    <property type="entry name" value="Ion_transp-like_CBS"/>
</dbReference>
<feature type="domain" description="CBS" evidence="7">
    <location>
        <begin position="63"/>
        <end position="122"/>
    </location>
</feature>
<keyword evidence="5 6" id="KW-0129">CBS domain</keyword>
<evidence type="ECO:0000256" key="4">
    <source>
        <dbReference type="ARBA" id="ARBA00022737"/>
    </source>
</evidence>
<keyword evidence="4" id="KW-0677">Repeat</keyword>
<comment type="subcellular location">
    <subcellularLocation>
        <location evidence="1">Cell membrane</location>
        <topology evidence="1">Multi-pass membrane protein</topology>
    </subcellularLocation>
</comment>
<dbReference type="AlphaFoldDB" id="A0A0S7WK55"/>
<comment type="similarity">
    <text evidence="2">Belongs to the UPF0053 family.</text>
</comment>
<keyword evidence="3" id="KW-0472">Membrane</keyword>
<dbReference type="SUPFAM" id="SSF54631">
    <property type="entry name" value="CBS-domain pair"/>
    <property type="match status" value="1"/>
</dbReference>
<dbReference type="FunFam" id="3.10.580.10:FF:000002">
    <property type="entry name" value="Magnesium/cobalt efflux protein CorC"/>
    <property type="match status" value="1"/>
</dbReference>
<dbReference type="InterPro" id="IPR016169">
    <property type="entry name" value="FAD-bd_PCMH_sub2"/>
</dbReference>
<dbReference type="InterPro" id="IPR036318">
    <property type="entry name" value="FAD-bd_PCMH-like_sf"/>
</dbReference>
<evidence type="ECO:0000256" key="2">
    <source>
        <dbReference type="ARBA" id="ARBA00006337"/>
    </source>
</evidence>
<dbReference type="Gene3D" id="3.10.580.10">
    <property type="entry name" value="CBS-domain"/>
    <property type="match status" value="1"/>
</dbReference>
<dbReference type="PROSITE" id="PS51371">
    <property type="entry name" value="CBS"/>
    <property type="match status" value="2"/>
</dbReference>
<evidence type="ECO:0000256" key="3">
    <source>
        <dbReference type="ARBA" id="ARBA00022475"/>
    </source>
</evidence>
<dbReference type="InterPro" id="IPR000644">
    <property type="entry name" value="CBS_dom"/>
</dbReference>
<dbReference type="GO" id="GO:0050660">
    <property type="term" value="F:flavin adenine dinucleotide binding"/>
    <property type="evidence" value="ECO:0007669"/>
    <property type="project" value="InterPro"/>
</dbReference>
<dbReference type="Pfam" id="PF00571">
    <property type="entry name" value="CBS"/>
    <property type="match status" value="2"/>
</dbReference>
<dbReference type="SUPFAM" id="SSF56176">
    <property type="entry name" value="FAD-binding/transporter-associated domain-like"/>
    <property type="match status" value="1"/>
</dbReference>
<dbReference type="Pfam" id="PF03471">
    <property type="entry name" value="CorC_HlyC"/>
    <property type="match status" value="1"/>
</dbReference>
<dbReference type="Proteomes" id="UP000051124">
    <property type="component" value="Unassembled WGS sequence"/>
</dbReference>
<dbReference type="EMBL" id="LIZT01000018">
    <property type="protein sequence ID" value="KPJ50554.1"/>
    <property type="molecule type" value="Genomic_DNA"/>
</dbReference>
<name>A0A0S7WK55_UNCT6</name>
<organism evidence="8 9">
    <name type="scientific">candidate division TA06 bacterium DG_26</name>
    <dbReference type="NCBI Taxonomy" id="1703771"/>
    <lineage>
        <taxon>Bacteria</taxon>
        <taxon>Bacteria division TA06</taxon>
    </lineage>
</organism>
<dbReference type="CDD" id="cd04590">
    <property type="entry name" value="CBS_pair_CorC_HlyC_assoc"/>
    <property type="match status" value="1"/>
</dbReference>
<dbReference type="PANTHER" id="PTHR22777">
    <property type="entry name" value="HEMOLYSIN-RELATED"/>
    <property type="match status" value="1"/>
</dbReference>
<dbReference type="SMART" id="SM00116">
    <property type="entry name" value="CBS"/>
    <property type="match status" value="2"/>
</dbReference>
<feature type="domain" description="CBS" evidence="7">
    <location>
        <begin position="127"/>
        <end position="184"/>
    </location>
</feature>
<dbReference type="PATRIC" id="fig|1703771.3.peg.529"/>
<dbReference type="InterPro" id="IPR005170">
    <property type="entry name" value="Transptr-assoc_dom"/>
</dbReference>
<protein>
    <recommendedName>
        <fullName evidence="7">CBS domain-containing protein</fullName>
    </recommendedName>
</protein>
<proteinExistence type="inferred from homology"/>
<evidence type="ECO:0000256" key="5">
    <source>
        <dbReference type="ARBA" id="ARBA00023122"/>
    </source>
</evidence>
<keyword evidence="3" id="KW-1003">Cell membrane</keyword>